<dbReference type="Proteomes" id="UP001415169">
    <property type="component" value="Unassembled WGS sequence"/>
</dbReference>
<keyword evidence="3 5" id="KW-1133">Transmembrane helix</keyword>
<evidence type="ECO:0000256" key="2">
    <source>
        <dbReference type="ARBA" id="ARBA00022692"/>
    </source>
</evidence>
<dbReference type="NCBIfam" id="TIGR03057">
    <property type="entry name" value="xxxLxxG_by_4"/>
    <property type="match status" value="6"/>
</dbReference>
<feature type="transmembrane region" description="Helical" evidence="5">
    <location>
        <begin position="511"/>
        <end position="535"/>
    </location>
</feature>
<evidence type="ECO:0000256" key="4">
    <source>
        <dbReference type="ARBA" id="ARBA00023136"/>
    </source>
</evidence>
<dbReference type="NCBIfam" id="TIGR03062">
    <property type="entry name" value="pip_yhgE_Cterm"/>
    <property type="match status" value="1"/>
</dbReference>
<reference evidence="6" key="2">
    <citation type="submission" date="2023-12" db="EMBL/GenBank/DDBJ databases">
        <authorList>
            <person name="Sun Q."/>
            <person name="Inoue M."/>
        </authorList>
    </citation>
    <scope>NUCLEOTIDE SEQUENCE</scope>
    <source>
        <strain evidence="6">JCM 17590</strain>
    </source>
</reference>
<dbReference type="InterPro" id="IPR023908">
    <property type="entry name" value="xxxLxxG_rpt"/>
</dbReference>
<keyword evidence="2 5" id="KW-0812">Transmembrane</keyword>
<accession>A0ABP7ZND0</accession>
<name>A0ABP7ZND0_9MICO</name>
<organism evidence="6 7">
    <name type="scientific">Gryllotalpicola daejeonensis</name>
    <dbReference type="NCBI Taxonomy" id="993087"/>
    <lineage>
        <taxon>Bacteria</taxon>
        <taxon>Bacillati</taxon>
        <taxon>Actinomycetota</taxon>
        <taxon>Actinomycetes</taxon>
        <taxon>Micrococcales</taxon>
        <taxon>Microbacteriaceae</taxon>
        <taxon>Gryllotalpicola</taxon>
    </lineage>
</organism>
<dbReference type="EMBL" id="BAABBV010000002">
    <property type="protein sequence ID" value="GAA4165718.1"/>
    <property type="molecule type" value="Genomic_DNA"/>
</dbReference>
<dbReference type="InterPro" id="IPR017500">
    <property type="entry name" value="Phage_infect_YhgE_N"/>
</dbReference>
<sequence>MTKRPIQTATDRKHSRAARIAIAAIACIPLIYGGALIWSNQDPTHRLDKIPAAVVDLDQPVMQDGKTIDVGKSVAHELVTDHADNDFDWHETDASSARAGLKNGTYLATITLPKTMSAHAASLGSDEPLDAADSQITITTDDGQNYIVGVAAKTVGLVVSQKAAKGVAQEYLSQIYSGIDEIGGQLGDAVKGAKQVASGAGTLKSGADQLSTGAQQSADGASQLASGLGSLSSGAQTLAGGTAQLSTGTQSLASGAGRLSTGAQTLADGTSRLADGTDQLADGLDTLKSKTDPLASQATQLSSVAGALSSGLTTYSAQVDQAIAMCQNLVNSGQSADPQLTQLCTQISRLGSAEQLAQQASRLSTDAPALLNAIDQADAGANTLATKAHQAATGAQQVAAGAQQTAAGAQALASGAQQTASGAQLLATKTQQAATGASALATGTRQVADGAKQLDSGAGTLASGSSELADKLAKGQASVPSYDDADKKHLSGIAAQPVGLSQSRLNGVPSYGYGLAPYFLALGAWVGGLSIYMILRAIPQRAIDAGRPGWLAALLGYARGAWISLVQAALLYVVVTLGIGVHPQHPAGLALFMGLTSLAFTAVNHTLMVLFGSRGRFLGLILLVLQVAAAGATYPIQTTPGFFQVLHGLLPLTYVANAIRSLIAGGSAGVGVGVTVMVCWMLAALAISVGASAFRHFRKSEILLPDFVV</sequence>
<gene>
    <name evidence="6" type="ORF">GCM10022286_29350</name>
</gene>
<dbReference type="InterPro" id="IPR017501">
    <property type="entry name" value="Phage_infect_YhgE_C"/>
</dbReference>
<feature type="transmembrane region" description="Helical" evidence="5">
    <location>
        <begin position="670"/>
        <end position="694"/>
    </location>
</feature>
<evidence type="ECO:0000313" key="7">
    <source>
        <dbReference type="Proteomes" id="UP001415169"/>
    </source>
</evidence>
<dbReference type="InterPro" id="IPR011049">
    <property type="entry name" value="Serralysin-like_metalloprot_C"/>
</dbReference>
<feature type="transmembrane region" description="Helical" evidence="5">
    <location>
        <begin position="587"/>
        <end position="610"/>
    </location>
</feature>
<comment type="subcellular location">
    <subcellularLocation>
        <location evidence="1">Membrane</location>
        <topology evidence="1">Multi-pass membrane protein</topology>
    </subcellularLocation>
</comment>
<evidence type="ECO:0000313" key="6">
    <source>
        <dbReference type="EMBL" id="GAA4165718.1"/>
    </source>
</evidence>
<dbReference type="Gene3D" id="1.10.287.950">
    <property type="entry name" value="Methyl-accepting chemotaxis protein"/>
    <property type="match status" value="2"/>
</dbReference>
<dbReference type="RefSeq" id="WP_344792636.1">
    <property type="nucleotide sequence ID" value="NZ_BAABBV010000002.1"/>
</dbReference>
<keyword evidence="7" id="KW-1185">Reference proteome</keyword>
<evidence type="ECO:0000256" key="3">
    <source>
        <dbReference type="ARBA" id="ARBA00022989"/>
    </source>
</evidence>
<dbReference type="SUPFAM" id="SSF101967">
    <property type="entry name" value="Adhesin YadA, collagen-binding domain"/>
    <property type="match status" value="2"/>
</dbReference>
<dbReference type="PANTHER" id="PTHR43077">
    <property type="entry name" value="TRANSPORT PERMEASE YVFS-RELATED"/>
    <property type="match status" value="1"/>
</dbReference>
<protein>
    <submittedName>
        <fullName evidence="6">YhgE/Pip domain-containing protein</fullName>
    </submittedName>
</protein>
<reference evidence="6" key="1">
    <citation type="journal article" date="2014" name="Int. J. Syst. Evol. Microbiol.">
        <title>Complete genome of a new Firmicutes species belonging to the dominant human colonic microbiota ('Ruminococcus bicirculans') reveals two chromosomes and a selective capacity to utilize plant glucans.</title>
        <authorList>
            <consortium name="NISC Comparative Sequencing Program"/>
            <person name="Wegmann U."/>
            <person name="Louis P."/>
            <person name="Goesmann A."/>
            <person name="Henrissat B."/>
            <person name="Duncan S.H."/>
            <person name="Flint H.J."/>
        </authorList>
    </citation>
    <scope>NUCLEOTIDE SEQUENCE</scope>
    <source>
        <strain evidence="6">JCM 17590</strain>
    </source>
</reference>
<feature type="transmembrane region" description="Helical" evidence="5">
    <location>
        <begin position="20"/>
        <end position="38"/>
    </location>
</feature>
<feature type="transmembrane region" description="Helical" evidence="5">
    <location>
        <begin position="556"/>
        <end position="581"/>
    </location>
</feature>
<evidence type="ECO:0000256" key="1">
    <source>
        <dbReference type="ARBA" id="ARBA00004141"/>
    </source>
</evidence>
<dbReference type="InterPro" id="IPR051328">
    <property type="entry name" value="T7SS_ABC-Transporter"/>
</dbReference>
<evidence type="ECO:0000256" key="5">
    <source>
        <dbReference type="SAM" id="Phobius"/>
    </source>
</evidence>
<feature type="transmembrane region" description="Helical" evidence="5">
    <location>
        <begin position="617"/>
        <end position="636"/>
    </location>
</feature>
<dbReference type="NCBIfam" id="TIGR03061">
    <property type="entry name" value="pip_yhgE_Nterm"/>
    <property type="match status" value="1"/>
</dbReference>
<comment type="caution">
    <text evidence="6">The sequence shown here is derived from an EMBL/GenBank/DDBJ whole genome shotgun (WGS) entry which is preliminary data.</text>
</comment>
<dbReference type="PANTHER" id="PTHR43077:SF5">
    <property type="entry name" value="PHAGE INFECTION PROTEIN"/>
    <property type="match status" value="1"/>
</dbReference>
<keyword evidence="4 5" id="KW-0472">Membrane</keyword>
<proteinExistence type="predicted"/>